<gene>
    <name evidence="1" type="ORF">NEIFLAOT_00041</name>
</gene>
<evidence type="ECO:0000313" key="1">
    <source>
        <dbReference type="EMBL" id="EEG34735.1"/>
    </source>
</evidence>
<name>C0EJF3_NEIFL</name>
<proteinExistence type="predicted"/>
<reference evidence="1 2" key="1">
    <citation type="submission" date="2009-01" db="EMBL/GenBank/DDBJ databases">
        <authorList>
            <person name="Fulton L."/>
            <person name="Clifton S."/>
            <person name="Chinwalla A.T."/>
            <person name="Mitreva M."/>
            <person name="Sodergren E."/>
            <person name="Weinstock G."/>
            <person name="Clifton S."/>
            <person name="Dooling D.J."/>
            <person name="Fulton B."/>
            <person name="Minx P."/>
            <person name="Pepin K.H."/>
            <person name="Johnson M."/>
            <person name="Bhonagiri V."/>
            <person name="Nash W.E."/>
            <person name="Mardis E.R."/>
            <person name="Wilson R.K."/>
        </authorList>
    </citation>
    <scope>NUCLEOTIDE SEQUENCE [LARGE SCALE GENOMIC DNA]</scope>
    <source>
        <strain evidence="1 2">NRL30031/H210</strain>
    </source>
</reference>
<sequence>MNYFVTKLQNLYYNTQTLRREIFNISDGTHLFIPTAPGRLKNTQYKNQKRANKIPIISFCQETAHEPHSYSP</sequence>
<protein>
    <submittedName>
        <fullName evidence="1">Uncharacterized protein</fullName>
    </submittedName>
</protein>
<dbReference type="AlphaFoldDB" id="C0EJF3"/>
<accession>C0EJF3</accession>
<dbReference type="Proteomes" id="UP000004457">
    <property type="component" value="Unassembled WGS sequence"/>
</dbReference>
<organism evidence="1 2">
    <name type="scientific">Neisseria flavescens NRL30031/H210</name>
    <dbReference type="NCBI Taxonomy" id="546264"/>
    <lineage>
        <taxon>Bacteria</taxon>
        <taxon>Pseudomonadati</taxon>
        <taxon>Pseudomonadota</taxon>
        <taxon>Betaproteobacteria</taxon>
        <taxon>Neisseriales</taxon>
        <taxon>Neisseriaceae</taxon>
        <taxon>Neisseria</taxon>
    </lineage>
</organism>
<evidence type="ECO:0000313" key="2">
    <source>
        <dbReference type="Proteomes" id="UP000004457"/>
    </source>
</evidence>
<keyword evidence="2" id="KW-1185">Reference proteome</keyword>
<comment type="caution">
    <text evidence="1">The sequence shown here is derived from an EMBL/GenBank/DDBJ whole genome shotgun (WGS) entry which is preliminary data.</text>
</comment>
<dbReference type="EMBL" id="ACEN01000004">
    <property type="protein sequence ID" value="EEG34735.1"/>
    <property type="molecule type" value="Genomic_DNA"/>
</dbReference>